<sequence length="234" mass="26597">MSEIKNFTIGVIGAHGRTGSLTLKTLQKHGFKKIIAFTRNIIDTKNNISYDPTVVEQIHLDLINFSVLELVELFKKVDIIIFVAGSGHQSLRELFTVDIDGVSKCVEASEIANIQRFILISVINVEERDFWWSLEGNLRDYFIAKRCADRKVRNSKLKWTILQPGWLTANNKPTGKIQPVERIEEQKTNGYTIEREDLAEVIVSCILNPTTTCMRSIPLSNGDTKIEEVLKNLH</sequence>
<reference evidence="3" key="1">
    <citation type="submission" date="2023-07" db="EMBL/GenBank/DDBJ databases">
        <title>A draft genome of Kazachstania heterogenica Y-27499.</title>
        <authorList>
            <person name="Donic C."/>
            <person name="Kralova J.S."/>
            <person name="Fidel L."/>
            <person name="Ben-Dor S."/>
            <person name="Jung S."/>
        </authorList>
    </citation>
    <scope>NUCLEOTIDE SEQUENCE [LARGE SCALE GENOMIC DNA]</scope>
    <source>
        <strain evidence="3">Y27499</strain>
    </source>
</reference>
<comment type="caution">
    <text evidence="2">The sequence shown here is derived from an EMBL/GenBank/DDBJ whole genome shotgun (WGS) entry which is preliminary data.</text>
</comment>
<organism evidence="2 3">
    <name type="scientific">Arxiozyma heterogenica</name>
    <dbReference type="NCBI Taxonomy" id="278026"/>
    <lineage>
        <taxon>Eukaryota</taxon>
        <taxon>Fungi</taxon>
        <taxon>Dikarya</taxon>
        <taxon>Ascomycota</taxon>
        <taxon>Saccharomycotina</taxon>
        <taxon>Saccharomycetes</taxon>
        <taxon>Saccharomycetales</taxon>
        <taxon>Saccharomycetaceae</taxon>
        <taxon>Arxiozyma</taxon>
    </lineage>
</organism>
<dbReference type="Pfam" id="PF13460">
    <property type="entry name" value="NAD_binding_10"/>
    <property type="match status" value="1"/>
</dbReference>
<dbReference type="EMBL" id="JAWIZZ010000051">
    <property type="protein sequence ID" value="KAK5778859.1"/>
    <property type="molecule type" value="Genomic_DNA"/>
</dbReference>
<dbReference type="Gene3D" id="3.40.50.720">
    <property type="entry name" value="NAD(P)-binding Rossmann-like Domain"/>
    <property type="match status" value="1"/>
</dbReference>
<accession>A0AAN7ZRZ6</accession>
<evidence type="ECO:0000313" key="3">
    <source>
        <dbReference type="Proteomes" id="UP001306508"/>
    </source>
</evidence>
<name>A0AAN7ZRZ6_9SACH</name>
<dbReference type="PANTHER" id="PTHR15020">
    <property type="entry name" value="FLAVIN REDUCTASE-RELATED"/>
    <property type="match status" value="1"/>
</dbReference>
<feature type="domain" description="NAD(P)-binding" evidence="1">
    <location>
        <begin position="13"/>
        <end position="209"/>
    </location>
</feature>
<dbReference type="InterPro" id="IPR016040">
    <property type="entry name" value="NAD(P)-bd_dom"/>
</dbReference>
<proteinExistence type="predicted"/>
<evidence type="ECO:0000259" key="1">
    <source>
        <dbReference type="Pfam" id="PF13460"/>
    </source>
</evidence>
<dbReference type="Proteomes" id="UP001306508">
    <property type="component" value="Unassembled WGS sequence"/>
</dbReference>
<dbReference type="AlphaFoldDB" id="A0AAN7ZRZ6"/>
<dbReference type="InterPro" id="IPR036291">
    <property type="entry name" value="NAD(P)-bd_dom_sf"/>
</dbReference>
<dbReference type="PANTHER" id="PTHR15020:SF50">
    <property type="entry name" value="UPF0659 PROTEIN YMR090W"/>
    <property type="match status" value="1"/>
</dbReference>
<dbReference type="CDD" id="cd05243">
    <property type="entry name" value="SDR_a5"/>
    <property type="match status" value="1"/>
</dbReference>
<protein>
    <recommendedName>
        <fullName evidence="1">NAD(P)-binding domain-containing protein</fullName>
    </recommendedName>
</protein>
<evidence type="ECO:0000313" key="2">
    <source>
        <dbReference type="EMBL" id="KAK5778859.1"/>
    </source>
</evidence>
<dbReference type="SUPFAM" id="SSF51735">
    <property type="entry name" value="NAD(P)-binding Rossmann-fold domains"/>
    <property type="match status" value="1"/>
</dbReference>
<gene>
    <name evidence="2" type="ORF">RI543_003785</name>
</gene>
<keyword evidence="3" id="KW-1185">Reference proteome</keyword>